<dbReference type="NCBIfam" id="NF001809">
    <property type="entry name" value="PRK00528.1"/>
    <property type="match status" value="1"/>
</dbReference>
<evidence type="ECO:0000256" key="1">
    <source>
        <dbReference type="ARBA" id="ARBA00009296"/>
    </source>
</evidence>
<dbReference type="EMBL" id="DTEN01000228">
    <property type="protein sequence ID" value="HGI75176.1"/>
    <property type="molecule type" value="Genomic_DNA"/>
</dbReference>
<dbReference type="PANTHER" id="PTHR33280">
    <property type="entry name" value="50S RIBOSOMAL PROTEIN L31, CHLOROPLASTIC"/>
    <property type="match status" value="1"/>
</dbReference>
<protein>
    <recommendedName>
        <fullName evidence="7 8">Large ribosomal subunit protein bL31</fullName>
    </recommendedName>
</protein>
<evidence type="ECO:0000256" key="8">
    <source>
        <dbReference type="HAMAP-Rule" id="MF_00501"/>
    </source>
</evidence>
<evidence type="ECO:0000256" key="4">
    <source>
        <dbReference type="ARBA" id="ARBA00022884"/>
    </source>
</evidence>
<evidence type="ECO:0000256" key="2">
    <source>
        <dbReference type="ARBA" id="ARBA00011838"/>
    </source>
</evidence>
<dbReference type="PANTHER" id="PTHR33280:SF1">
    <property type="entry name" value="LARGE RIBOSOMAL SUBUNIT PROTEIN BL31C"/>
    <property type="match status" value="1"/>
</dbReference>
<dbReference type="GO" id="GO:0006412">
    <property type="term" value="P:translation"/>
    <property type="evidence" value="ECO:0007669"/>
    <property type="project" value="UniProtKB-UniRule"/>
</dbReference>
<dbReference type="GO" id="GO:0005840">
    <property type="term" value="C:ribosome"/>
    <property type="evidence" value="ECO:0007669"/>
    <property type="project" value="UniProtKB-KW"/>
</dbReference>
<keyword evidence="4 8" id="KW-0694">RNA-binding</keyword>
<organism evidence="9">
    <name type="scientific">Candidatus Caldatribacterium californiense</name>
    <dbReference type="NCBI Taxonomy" id="1454726"/>
    <lineage>
        <taxon>Bacteria</taxon>
        <taxon>Pseudomonadati</taxon>
        <taxon>Atribacterota</taxon>
        <taxon>Atribacteria</taxon>
        <taxon>Atribacterales</taxon>
        <taxon>Candidatus Caldatribacteriaceae</taxon>
        <taxon>Candidatus Caldatribacterium</taxon>
    </lineage>
</organism>
<dbReference type="InterPro" id="IPR002150">
    <property type="entry name" value="Ribosomal_bL31"/>
</dbReference>
<dbReference type="Pfam" id="PF01197">
    <property type="entry name" value="Ribosomal_L31"/>
    <property type="match status" value="1"/>
</dbReference>
<comment type="function">
    <text evidence="8">Binds the 23S rRNA.</text>
</comment>
<dbReference type="AlphaFoldDB" id="A0A7V3YM65"/>
<dbReference type="GO" id="GO:0046872">
    <property type="term" value="F:metal ion binding"/>
    <property type="evidence" value="ECO:0007669"/>
    <property type="project" value="UniProtKB-KW"/>
</dbReference>
<dbReference type="PRINTS" id="PR01249">
    <property type="entry name" value="RIBOSOMALL31"/>
</dbReference>
<reference evidence="9" key="1">
    <citation type="journal article" date="2020" name="mSystems">
        <title>Genome- and Community-Level Interaction Insights into Carbon Utilization and Element Cycling Functions of Hydrothermarchaeota in Hydrothermal Sediment.</title>
        <authorList>
            <person name="Zhou Z."/>
            <person name="Liu Y."/>
            <person name="Xu W."/>
            <person name="Pan J."/>
            <person name="Luo Z.H."/>
            <person name="Li M."/>
        </authorList>
    </citation>
    <scope>NUCLEOTIDE SEQUENCE [LARGE SCALE GENOMIC DNA]</scope>
    <source>
        <strain evidence="9">SpSt-716</strain>
    </source>
</reference>
<dbReference type="PROSITE" id="PS01143">
    <property type="entry name" value="RIBOSOMAL_L31"/>
    <property type="match status" value="1"/>
</dbReference>
<evidence type="ECO:0000313" key="9">
    <source>
        <dbReference type="EMBL" id="HGI75176.1"/>
    </source>
</evidence>
<dbReference type="InterPro" id="IPR027491">
    <property type="entry name" value="Ribosomal_bL31_A"/>
</dbReference>
<feature type="binding site" evidence="8">
    <location>
        <position position="37"/>
    </location>
    <ligand>
        <name>Zn(2+)</name>
        <dbReference type="ChEBI" id="CHEBI:29105"/>
    </ligand>
</feature>
<dbReference type="SUPFAM" id="SSF143800">
    <property type="entry name" value="L28p-like"/>
    <property type="match status" value="1"/>
</dbReference>
<proteinExistence type="inferred from homology"/>
<comment type="caution">
    <text evidence="9">The sequence shown here is derived from an EMBL/GenBank/DDBJ whole genome shotgun (WGS) entry which is preliminary data.</text>
</comment>
<dbReference type="NCBIfam" id="TIGR00105">
    <property type="entry name" value="L31"/>
    <property type="match status" value="1"/>
</dbReference>
<comment type="similarity">
    <text evidence="1 8">Belongs to the bacterial ribosomal protein bL31 family. Type A subfamily.</text>
</comment>
<accession>A0A7V3YM65</accession>
<dbReference type="InterPro" id="IPR042105">
    <property type="entry name" value="Ribosomal_bL31_sf"/>
</dbReference>
<dbReference type="InterPro" id="IPR034704">
    <property type="entry name" value="Ribosomal_bL28/bL31-like_sf"/>
</dbReference>
<dbReference type="GO" id="GO:0019843">
    <property type="term" value="F:rRNA binding"/>
    <property type="evidence" value="ECO:0007669"/>
    <property type="project" value="UniProtKB-KW"/>
</dbReference>
<sequence length="68" mass="7833">MKKGIHPEYAETRVICACGNTFVTRSTKFPEIRVEICAKCHPFFTGQQKLVDTTGRVEKFRSKYGDNY</sequence>
<feature type="binding site" evidence="8">
    <location>
        <position position="40"/>
    </location>
    <ligand>
        <name>Zn(2+)</name>
        <dbReference type="ChEBI" id="CHEBI:29105"/>
    </ligand>
</feature>
<name>A0A7V3YM65_9BACT</name>
<gene>
    <name evidence="8" type="primary">rpmE</name>
    <name evidence="9" type="ORF">ENU96_05815</name>
</gene>
<comment type="subunit">
    <text evidence="2 8">Part of the 50S ribosomal subunit.</text>
</comment>
<evidence type="ECO:0000256" key="7">
    <source>
        <dbReference type="ARBA" id="ARBA00035687"/>
    </source>
</evidence>
<comment type="cofactor">
    <cofactor evidence="8">
        <name>Zn(2+)</name>
        <dbReference type="ChEBI" id="CHEBI:29105"/>
    </cofactor>
    <text evidence="8">Binds 1 zinc ion per subunit.</text>
</comment>
<dbReference type="NCBIfam" id="NF000612">
    <property type="entry name" value="PRK00019.1"/>
    <property type="match status" value="1"/>
</dbReference>
<dbReference type="Gene3D" id="4.10.830.30">
    <property type="entry name" value="Ribosomal protein L31"/>
    <property type="match status" value="1"/>
</dbReference>
<dbReference type="GO" id="GO:0003735">
    <property type="term" value="F:structural constituent of ribosome"/>
    <property type="evidence" value="ECO:0007669"/>
    <property type="project" value="InterPro"/>
</dbReference>
<keyword evidence="8" id="KW-0479">Metal-binding</keyword>
<evidence type="ECO:0000256" key="3">
    <source>
        <dbReference type="ARBA" id="ARBA00022730"/>
    </source>
</evidence>
<evidence type="ECO:0000256" key="5">
    <source>
        <dbReference type="ARBA" id="ARBA00022980"/>
    </source>
</evidence>
<dbReference type="HAMAP" id="MF_00501">
    <property type="entry name" value="Ribosomal_bL31_1"/>
    <property type="match status" value="1"/>
</dbReference>
<keyword evidence="6 8" id="KW-0687">Ribonucleoprotein</keyword>
<keyword evidence="3 8" id="KW-0699">rRNA-binding</keyword>
<keyword evidence="5 8" id="KW-0689">Ribosomal protein</keyword>
<dbReference type="GO" id="GO:1990904">
    <property type="term" value="C:ribonucleoprotein complex"/>
    <property type="evidence" value="ECO:0007669"/>
    <property type="project" value="UniProtKB-KW"/>
</dbReference>
<keyword evidence="8" id="KW-0862">Zinc</keyword>
<feature type="binding site" evidence="8">
    <location>
        <position position="18"/>
    </location>
    <ligand>
        <name>Zn(2+)</name>
        <dbReference type="ChEBI" id="CHEBI:29105"/>
    </ligand>
</feature>
<feature type="binding site" evidence="8">
    <location>
        <position position="16"/>
    </location>
    <ligand>
        <name>Zn(2+)</name>
        <dbReference type="ChEBI" id="CHEBI:29105"/>
    </ligand>
</feature>
<evidence type="ECO:0000256" key="6">
    <source>
        <dbReference type="ARBA" id="ARBA00023274"/>
    </source>
</evidence>